<evidence type="ECO:0000313" key="3">
    <source>
        <dbReference type="Proteomes" id="UP000262379"/>
    </source>
</evidence>
<feature type="signal peptide" evidence="1">
    <location>
        <begin position="1"/>
        <end position="20"/>
    </location>
</feature>
<sequence>MKKLLLGMCGLVALPSVSFAQEAPYVDDRSSASAVVRSLYNAVNRKEYARAWSYYGDQKPAKNLEEFAKGYKDTANINLAFGRTESEGAAGSIFYNLPVAIEAFAADGSSKVFAGCYTARLANPQIQDANFTPLHIEKGSLKRSDKGLQEAVPANCGGAEPQGDDAVLAQAKSAFITTNAPTCDQIDTQTGLPQDGVQDYTIKYKEESDTDSDPERITRLIGFACTMGAYNLSTIFYQWDDLNGLRQLSFAMPTMDIAYEEDGNTESPVHSITVNGFEAADQLVNPEFDAKTNTLTSFAKWRGVGDASANGTWAFKNGSFVLVKYDVDASYDGEINPQTVVDYDSPP</sequence>
<comment type="caution">
    <text evidence="2">The sequence shown here is derived from an EMBL/GenBank/DDBJ whole genome shotgun (WGS) entry which is preliminary data.</text>
</comment>
<evidence type="ECO:0000313" key="2">
    <source>
        <dbReference type="EMBL" id="RFC64882.1"/>
    </source>
</evidence>
<keyword evidence="3" id="KW-1185">Reference proteome</keyword>
<proteinExistence type="predicted"/>
<protein>
    <submittedName>
        <fullName evidence="2">DUF1176 domain-containing protein</fullName>
    </submittedName>
</protein>
<dbReference type="Proteomes" id="UP000262379">
    <property type="component" value="Unassembled WGS sequence"/>
</dbReference>
<evidence type="ECO:0000256" key="1">
    <source>
        <dbReference type="SAM" id="SignalP"/>
    </source>
</evidence>
<dbReference type="AlphaFoldDB" id="A0A371X6M7"/>
<keyword evidence="1" id="KW-0732">Signal</keyword>
<accession>A0A371X6M7</accession>
<feature type="chain" id="PRO_5016926791" evidence="1">
    <location>
        <begin position="21"/>
        <end position="347"/>
    </location>
</feature>
<organism evidence="2 3">
    <name type="scientific">Mesorhizobium denitrificans</name>
    <dbReference type="NCBI Taxonomy" id="2294114"/>
    <lineage>
        <taxon>Bacteria</taxon>
        <taxon>Pseudomonadati</taxon>
        <taxon>Pseudomonadota</taxon>
        <taxon>Alphaproteobacteria</taxon>
        <taxon>Hyphomicrobiales</taxon>
        <taxon>Phyllobacteriaceae</taxon>
        <taxon>Mesorhizobium</taxon>
    </lineage>
</organism>
<dbReference type="InterPro" id="IPR009560">
    <property type="entry name" value="DUF1176"/>
</dbReference>
<dbReference type="Pfam" id="PF06674">
    <property type="entry name" value="DUF1176"/>
    <property type="match status" value="1"/>
</dbReference>
<name>A0A371X6M7_9HYPH</name>
<gene>
    <name evidence="2" type="ORF">DY251_18170</name>
</gene>
<dbReference type="EMBL" id="QURN01000016">
    <property type="protein sequence ID" value="RFC64882.1"/>
    <property type="molecule type" value="Genomic_DNA"/>
</dbReference>
<dbReference type="RefSeq" id="WP_116625325.1">
    <property type="nucleotide sequence ID" value="NZ_QURN01000016.1"/>
</dbReference>
<reference evidence="3" key="1">
    <citation type="submission" date="2018-08" db="EMBL/GenBank/DDBJ databases">
        <authorList>
            <person name="Im W.T."/>
        </authorList>
    </citation>
    <scope>NUCLEOTIDE SEQUENCE [LARGE SCALE GENOMIC DNA]</scope>
    <source>
        <strain evidence="3">LA-28</strain>
    </source>
</reference>